<evidence type="ECO:0000313" key="3">
    <source>
        <dbReference type="Proteomes" id="UP000002432"/>
    </source>
</evidence>
<accession>Q1IJ17</accession>
<dbReference type="STRING" id="204669.Acid345_4133"/>
<dbReference type="EnsemblBacteria" id="ABF43133">
    <property type="protein sequence ID" value="ABF43133"/>
    <property type="gene ID" value="Acid345_4133"/>
</dbReference>
<organism evidence="2 3">
    <name type="scientific">Koribacter versatilis (strain Ellin345)</name>
    <dbReference type="NCBI Taxonomy" id="204669"/>
    <lineage>
        <taxon>Bacteria</taxon>
        <taxon>Pseudomonadati</taxon>
        <taxon>Acidobacteriota</taxon>
        <taxon>Terriglobia</taxon>
        <taxon>Terriglobales</taxon>
        <taxon>Candidatus Korobacteraceae</taxon>
        <taxon>Candidatus Korobacter</taxon>
    </lineage>
</organism>
<reference evidence="2 3" key="1">
    <citation type="journal article" date="2009" name="Appl. Environ. Microbiol.">
        <title>Three genomes from the phylum Acidobacteria provide insight into the lifestyles of these microorganisms in soils.</title>
        <authorList>
            <person name="Ward N.L."/>
            <person name="Challacombe J.F."/>
            <person name="Janssen P.H."/>
            <person name="Henrissat B."/>
            <person name="Coutinho P.M."/>
            <person name="Wu M."/>
            <person name="Xie G."/>
            <person name="Haft D.H."/>
            <person name="Sait M."/>
            <person name="Badger J."/>
            <person name="Barabote R.D."/>
            <person name="Bradley B."/>
            <person name="Brettin T.S."/>
            <person name="Brinkac L.M."/>
            <person name="Bruce D."/>
            <person name="Creasy T."/>
            <person name="Daugherty S.C."/>
            <person name="Davidsen T.M."/>
            <person name="DeBoy R.T."/>
            <person name="Detter J.C."/>
            <person name="Dodson R.J."/>
            <person name="Durkin A.S."/>
            <person name="Ganapathy A."/>
            <person name="Gwinn-Giglio M."/>
            <person name="Han C.S."/>
            <person name="Khouri H."/>
            <person name="Kiss H."/>
            <person name="Kothari S.P."/>
            <person name="Madupu R."/>
            <person name="Nelson K.E."/>
            <person name="Nelson W.C."/>
            <person name="Paulsen I."/>
            <person name="Penn K."/>
            <person name="Ren Q."/>
            <person name="Rosovitz M.J."/>
            <person name="Selengut J.D."/>
            <person name="Shrivastava S."/>
            <person name="Sullivan S.A."/>
            <person name="Tapia R."/>
            <person name="Thompson L.S."/>
            <person name="Watkins K.L."/>
            <person name="Yang Q."/>
            <person name="Yu C."/>
            <person name="Zafar N."/>
            <person name="Zhou L."/>
            <person name="Kuske C.R."/>
        </authorList>
    </citation>
    <scope>NUCLEOTIDE SEQUENCE [LARGE SCALE GENOMIC DNA]</scope>
    <source>
        <strain evidence="2 3">Ellin345</strain>
    </source>
</reference>
<feature type="transmembrane region" description="Helical" evidence="1">
    <location>
        <begin position="124"/>
        <end position="141"/>
    </location>
</feature>
<feature type="transmembrane region" description="Helical" evidence="1">
    <location>
        <begin position="22"/>
        <end position="43"/>
    </location>
</feature>
<keyword evidence="1" id="KW-1133">Transmembrane helix</keyword>
<dbReference type="RefSeq" id="WP_011524932.1">
    <property type="nucleotide sequence ID" value="NC_008009.1"/>
</dbReference>
<dbReference type="HOGENOM" id="CLU_116321_1_0_0"/>
<keyword evidence="3" id="KW-1185">Reference proteome</keyword>
<evidence type="ECO:0000256" key="1">
    <source>
        <dbReference type="SAM" id="Phobius"/>
    </source>
</evidence>
<keyword evidence="1" id="KW-0472">Membrane</keyword>
<dbReference type="Proteomes" id="UP000002432">
    <property type="component" value="Chromosome"/>
</dbReference>
<feature type="transmembrane region" description="Helical" evidence="1">
    <location>
        <begin position="55"/>
        <end position="80"/>
    </location>
</feature>
<dbReference type="EMBL" id="CP000360">
    <property type="protein sequence ID" value="ABF43133.1"/>
    <property type="molecule type" value="Genomic_DNA"/>
</dbReference>
<sequence>MMIPIPDQGIQSLEAASWSGNWAWGIPLIVVTVVIHVAGLGLIRRVTSRRNREASLLTVAGATLLICALHAGEATIWAVVYRWLQALPNFRIAVLYSLNAMTSYGHINFDLEPHWHLMGALEALNGWLLFGLTTAFLLSLVNRIGVPQEENSEA</sequence>
<dbReference type="KEGG" id="aba:Acid345_4133"/>
<evidence type="ECO:0000313" key="2">
    <source>
        <dbReference type="EMBL" id="ABF43133.1"/>
    </source>
</evidence>
<dbReference type="eggNOG" id="ENOG5030N9D">
    <property type="taxonomic scope" value="Bacteria"/>
</dbReference>
<proteinExistence type="predicted"/>
<protein>
    <recommendedName>
        <fullName evidence="4">Ion transport 2</fullName>
    </recommendedName>
</protein>
<dbReference type="AlphaFoldDB" id="Q1IJ17"/>
<keyword evidence="1" id="KW-0812">Transmembrane</keyword>
<evidence type="ECO:0008006" key="4">
    <source>
        <dbReference type="Google" id="ProtNLM"/>
    </source>
</evidence>
<name>Q1IJ17_KORVE</name>
<gene>
    <name evidence="2" type="ordered locus">Acid345_4133</name>
</gene>